<gene>
    <name evidence="2" type="ORF">RFI_26548</name>
</gene>
<feature type="transmembrane region" description="Helical" evidence="1">
    <location>
        <begin position="30"/>
        <end position="47"/>
    </location>
</feature>
<evidence type="ECO:0000256" key="1">
    <source>
        <dbReference type="SAM" id="Phobius"/>
    </source>
</evidence>
<reference evidence="2 3" key="1">
    <citation type="journal article" date="2013" name="Curr. Biol.">
        <title>The Genome of the Foraminiferan Reticulomyxa filosa.</title>
        <authorList>
            <person name="Glockner G."/>
            <person name="Hulsmann N."/>
            <person name="Schleicher M."/>
            <person name="Noegel A.A."/>
            <person name="Eichinger L."/>
            <person name="Gallinger C."/>
            <person name="Pawlowski J."/>
            <person name="Sierra R."/>
            <person name="Euteneuer U."/>
            <person name="Pillet L."/>
            <person name="Moustafa A."/>
            <person name="Platzer M."/>
            <person name="Groth M."/>
            <person name="Szafranski K."/>
            <person name="Schliwa M."/>
        </authorList>
    </citation>
    <scope>NUCLEOTIDE SEQUENCE [LARGE SCALE GENOMIC DNA]</scope>
</reference>
<keyword evidence="3" id="KW-1185">Reference proteome</keyword>
<evidence type="ECO:0000313" key="2">
    <source>
        <dbReference type="EMBL" id="ETO10829.1"/>
    </source>
</evidence>
<dbReference type="EMBL" id="ASPP01023087">
    <property type="protein sequence ID" value="ETO10829.1"/>
    <property type="molecule type" value="Genomic_DNA"/>
</dbReference>
<protein>
    <submittedName>
        <fullName evidence="2">Uncharacterized protein</fullName>
    </submittedName>
</protein>
<keyword evidence="1" id="KW-0472">Membrane</keyword>
<dbReference type="AlphaFoldDB" id="X6MAC2"/>
<feature type="transmembrane region" description="Helical" evidence="1">
    <location>
        <begin position="84"/>
        <end position="102"/>
    </location>
</feature>
<name>X6MAC2_RETFI</name>
<keyword evidence="1" id="KW-0812">Transmembrane</keyword>
<sequence length="156" mass="18203">MIQLAVDLKILPEWLVSASCSIQGGYHREFLVNGIDVLFLVVLSQILNMASNESESWCWLHKFVHWHLKINLQFTTEDGRDDVLYFKVYILVLSCFLAVVICRNQNNMDMDFFYYVVEAEEWIKEGEKKKKEEKVPINSIGNMASGNESRKKCEFI</sequence>
<comment type="caution">
    <text evidence="2">The sequence shown here is derived from an EMBL/GenBank/DDBJ whole genome shotgun (WGS) entry which is preliminary data.</text>
</comment>
<accession>X6MAC2</accession>
<organism evidence="2 3">
    <name type="scientific">Reticulomyxa filosa</name>
    <dbReference type="NCBI Taxonomy" id="46433"/>
    <lineage>
        <taxon>Eukaryota</taxon>
        <taxon>Sar</taxon>
        <taxon>Rhizaria</taxon>
        <taxon>Retaria</taxon>
        <taxon>Foraminifera</taxon>
        <taxon>Monothalamids</taxon>
        <taxon>Reticulomyxidae</taxon>
        <taxon>Reticulomyxa</taxon>
    </lineage>
</organism>
<proteinExistence type="predicted"/>
<evidence type="ECO:0000313" key="3">
    <source>
        <dbReference type="Proteomes" id="UP000023152"/>
    </source>
</evidence>
<dbReference type="Proteomes" id="UP000023152">
    <property type="component" value="Unassembled WGS sequence"/>
</dbReference>
<keyword evidence="1" id="KW-1133">Transmembrane helix</keyword>